<dbReference type="PANTHER" id="PTHR47926:SF507">
    <property type="entry name" value="DYW DOMAIN-CONTAINING PROTEIN"/>
    <property type="match status" value="1"/>
</dbReference>
<feature type="non-terminal residue" evidence="3">
    <location>
        <position position="1"/>
    </location>
</feature>
<dbReference type="GO" id="GO:0009451">
    <property type="term" value="P:RNA modification"/>
    <property type="evidence" value="ECO:0007669"/>
    <property type="project" value="InterPro"/>
</dbReference>
<accession>A0A1D1Y439</accession>
<dbReference type="EMBL" id="GDJX01018535">
    <property type="protein sequence ID" value="JAT49401.1"/>
    <property type="molecule type" value="Transcribed_RNA"/>
</dbReference>
<dbReference type="Pfam" id="PF13041">
    <property type="entry name" value="PPR_2"/>
    <property type="match status" value="1"/>
</dbReference>
<gene>
    <name evidence="3" type="primary">PCMP-H28_10</name>
    <name evidence="3" type="ORF">g.77808</name>
</gene>
<feature type="repeat" description="PPR" evidence="2">
    <location>
        <begin position="316"/>
        <end position="350"/>
    </location>
</feature>
<reference evidence="3" key="1">
    <citation type="submission" date="2015-07" db="EMBL/GenBank/DDBJ databases">
        <title>Transcriptome Assembly of Anthurium amnicola.</title>
        <authorList>
            <person name="Suzuki J."/>
        </authorList>
    </citation>
    <scope>NUCLEOTIDE SEQUENCE</scope>
</reference>
<organism evidence="3">
    <name type="scientific">Anthurium amnicola</name>
    <dbReference type="NCBI Taxonomy" id="1678845"/>
    <lineage>
        <taxon>Eukaryota</taxon>
        <taxon>Viridiplantae</taxon>
        <taxon>Streptophyta</taxon>
        <taxon>Embryophyta</taxon>
        <taxon>Tracheophyta</taxon>
        <taxon>Spermatophyta</taxon>
        <taxon>Magnoliopsida</taxon>
        <taxon>Liliopsida</taxon>
        <taxon>Araceae</taxon>
        <taxon>Pothoideae</taxon>
        <taxon>Potheae</taxon>
        <taxon>Anthurium</taxon>
    </lineage>
</organism>
<feature type="repeat" description="PPR" evidence="2">
    <location>
        <begin position="215"/>
        <end position="249"/>
    </location>
</feature>
<dbReference type="AlphaFoldDB" id="A0A1D1Y439"/>
<dbReference type="PANTHER" id="PTHR47926">
    <property type="entry name" value="PENTATRICOPEPTIDE REPEAT-CONTAINING PROTEIN"/>
    <property type="match status" value="1"/>
</dbReference>
<dbReference type="InterPro" id="IPR046960">
    <property type="entry name" value="PPR_At4g14850-like_plant"/>
</dbReference>
<dbReference type="InterPro" id="IPR046848">
    <property type="entry name" value="E_motif"/>
</dbReference>
<evidence type="ECO:0000313" key="3">
    <source>
        <dbReference type="EMBL" id="JAT49401.1"/>
    </source>
</evidence>
<dbReference type="NCBIfam" id="TIGR00756">
    <property type="entry name" value="PPR"/>
    <property type="match status" value="2"/>
</dbReference>
<name>A0A1D1Y439_9ARAE</name>
<dbReference type="Pfam" id="PF01535">
    <property type="entry name" value="PPR"/>
    <property type="match status" value="3"/>
</dbReference>
<dbReference type="PROSITE" id="PS51375">
    <property type="entry name" value="PPR"/>
    <property type="match status" value="2"/>
</dbReference>
<dbReference type="Gene3D" id="1.25.40.10">
    <property type="entry name" value="Tetratricopeptide repeat domain"/>
    <property type="match status" value="2"/>
</dbReference>
<evidence type="ECO:0000256" key="2">
    <source>
        <dbReference type="PROSITE-ProRule" id="PRU00708"/>
    </source>
</evidence>
<dbReference type="InterPro" id="IPR011990">
    <property type="entry name" value="TPR-like_helical_dom_sf"/>
</dbReference>
<evidence type="ECO:0000256" key="1">
    <source>
        <dbReference type="ARBA" id="ARBA00022737"/>
    </source>
</evidence>
<proteinExistence type="predicted"/>
<dbReference type="GO" id="GO:0003723">
    <property type="term" value="F:RNA binding"/>
    <property type="evidence" value="ECO:0007669"/>
    <property type="project" value="InterPro"/>
</dbReference>
<keyword evidence="1" id="KW-0677">Repeat</keyword>
<protein>
    <submittedName>
        <fullName evidence="3">Pentatricopeptide repeat-containing protein At4g21065</fullName>
    </submittedName>
</protein>
<dbReference type="FunFam" id="1.25.40.10:FF:001093">
    <property type="entry name" value="Pentatricopeptide repeat-containing protein At2g34400"/>
    <property type="match status" value="1"/>
</dbReference>
<sequence length="496" mass="53716">FKSLATPNLFVGDYDAASNSKLAARRGCRGGGRRFRPPSRPPFFPFRNFSMEACHSISTLHARLLKTHNPNALRDLLQLLSRSAAAASSYLSYARAIFADHAPQVHTFPWNAIIRLHALAPPHAPHALALFAAMRRRGVSPDCYTFPLLLRACSLHPTPPTGLRAGTAAHALAAKTGLLAPAIHARNALVAFYGRHRLTDHALQVFVEMPHRDRDVVSWSSLVYCMATSGCPAKALEAFRLMQASGVPPDEAAMVNAAWAAGNLGAAEPATWVYCYVRRGGVRATVALGTALVVALARCGRISLAAEVFDDLPKRNVITWTAMINGLASNGRGKEALEMFDQMVANGFKPDHVAFIGALTACSHGGLLQEGLRLFESMGRVHGVAPQMEHYGCIVDMMGRAGLLAEAYEFVDRMPVRPEPVVWRTLLGACVSHGYIELAEHVKGRIVELEPSHDGDYVLLSNAYGGIGRWAEKAGLWTEMRVHGVTKTPGLSIPSL</sequence>
<dbReference type="Pfam" id="PF20431">
    <property type="entry name" value="E_motif"/>
    <property type="match status" value="1"/>
</dbReference>
<dbReference type="InterPro" id="IPR002885">
    <property type="entry name" value="PPR_rpt"/>
</dbReference>